<dbReference type="SMART" id="SM00563">
    <property type="entry name" value="PlsC"/>
    <property type="match status" value="1"/>
</dbReference>
<dbReference type="PANTHER" id="PTHR10434">
    <property type="entry name" value="1-ACYL-SN-GLYCEROL-3-PHOSPHATE ACYLTRANSFERASE"/>
    <property type="match status" value="1"/>
</dbReference>
<keyword evidence="1" id="KW-0808">Transferase</keyword>
<evidence type="ECO:0000313" key="6">
    <source>
        <dbReference type="Proteomes" id="UP000184330"/>
    </source>
</evidence>
<dbReference type="EMBL" id="FJOG01000007">
    <property type="protein sequence ID" value="CZR56179.1"/>
    <property type="molecule type" value="Genomic_DNA"/>
</dbReference>
<evidence type="ECO:0000313" key="5">
    <source>
        <dbReference type="EMBL" id="CZR56179.1"/>
    </source>
</evidence>
<feature type="transmembrane region" description="Helical" evidence="3">
    <location>
        <begin position="37"/>
        <end position="62"/>
    </location>
</feature>
<dbReference type="PANTHER" id="PTHR10434:SF11">
    <property type="entry name" value="1-ACYL-SN-GLYCEROL-3-PHOSPHATE ACYLTRANSFERASE"/>
    <property type="match status" value="1"/>
</dbReference>
<evidence type="ECO:0000259" key="4">
    <source>
        <dbReference type="SMART" id="SM00563"/>
    </source>
</evidence>
<name>A0A1L7WTV2_9HELO</name>
<protein>
    <recommendedName>
        <fullName evidence="4">Phospholipid/glycerol acyltransferase domain-containing protein</fullName>
    </recommendedName>
</protein>
<keyword evidence="6" id="KW-1185">Reference proteome</keyword>
<evidence type="ECO:0000256" key="1">
    <source>
        <dbReference type="ARBA" id="ARBA00022679"/>
    </source>
</evidence>
<dbReference type="SUPFAM" id="SSF69593">
    <property type="entry name" value="Glycerol-3-phosphate (1)-acyltransferase"/>
    <property type="match status" value="1"/>
</dbReference>
<keyword evidence="3" id="KW-1133">Transmembrane helix</keyword>
<evidence type="ECO:0000256" key="3">
    <source>
        <dbReference type="SAM" id="Phobius"/>
    </source>
</evidence>
<dbReference type="GO" id="GO:0005783">
    <property type="term" value="C:endoplasmic reticulum"/>
    <property type="evidence" value="ECO:0007669"/>
    <property type="project" value="TreeGrafter"/>
</dbReference>
<dbReference type="InterPro" id="IPR002123">
    <property type="entry name" value="Plipid/glycerol_acylTrfase"/>
</dbReference>
<feature type="domain" description="Phospholipid/glycerol acyltransferase" evidence="4">
    <location>
        <begin position="108"/>
        <end position="228"/>
    </location>
</feature>
<gene>
    <name evidence="5" type="ORF">PAC_06067</name>
</gene>
<dbReference type="AlphaFoldDB" id="A0A1L7WTV2"/>
<keyword evidence="3" id="KW-0472">Membrane</keyword>
<accession>A0A1L7WTV2</accession>
<dbReference type="CDD" id="cd07989">
    <property type="entry name" value="LPLAT_AGPAT-like"/>
    <property type="match status" value="1"/>
</dbReference>
<keyword evidence="3" id="KW-0812">Transmembrane</keyword>
<proteinExistence type="predicted"/>
<evidence type="ECO:0000256" key="2">
    <source>
        <dbReference type="ARBA" id="ARBA00023315"/>
    </source>
</evidence>
<dbReference type="GO" id="GO:0003841">
    <property type="term" value="F:1-acylglycerol-3-phosphate O-acyltransferase activity"/>
    <property type="evidence" value="ECO:0007669"/>
    <property type="project" value="TreeGrafter"/>
</dbReference>
<dbReference type="GO" id="GO:0006654">
    <property type="term" value="P:phosphatidic acid biosynthetic process"/>
    <property type="evidence" value="ECO:0007669"/>
    <property type="project" value="TreeGrafter"/>
</dbReference>
<keyword evidence="2" id="KW-0012">Acyltransferase</keyword>
<organism evidence="5 6">
    <name type="scientific">Phialocephala subalpina</name>
    <dbReference type="NCBI Taxonomy" id="576137"/>
    <lineage>
        <taxon>Eukaryota</taxon>
        <taxon>Fungi</taxon>
        <taxon>Dikarya</taxon>
        <taxon>Ascomycota</taxon>
        <taxon>Pezizomycotina</taxon>
        <taxon>Leotiomycetes</taxon>
        <taxon>Helotiales</taxon>
        <taxon>Mollisiaceae</taxon>
        <taxon>Phialocephala</taxon>
        <taxon>Phialocephala fortinii species complex</taxon>
    </lineage>
</organism>
<sequence length="287" mass="32104">MELILTALLFAVGTAIFCLIFSSILHKFPNPLRFNLFLAYVGLALFISAIYSAFALCIFTLFGRHDLAQHTTSRLWWYITAPVVGIKLEIEGEEKLRGWGGKSPKGPAVFSINHQSEIDVLIASRLWQPHTVSCAVWRVRKMPVFGLYMKLCRTIFVDPPESSGLTNKKIILNAAEILRRENLNIVMFPEGVRSYSKKAELLPFKRGAVAIAMEAGSLPLVPIVVANCSHVFHVPEKHFDSGTIRVKVLDPVTTTPREGETKDEAMLRVLEEVREKTLATLKDISSI</sequence>
<dbReference type="OrthoDB" id="202234at2759"/>
<reference evidence="5 6" key="1">
    <citation type="submission" date="2016-03" db="EMBL/GenBank/DDBJ databases">
        <authorList>
            <person name="Ploux O."/>
        </authorList>
    </citation>
    <scope>NUCLEOTIDE SEQUENCE [LARGE SCALE GENOMIC DNA]</scope>
    <source>
        <strain evidence="5 6">UAMH 11012</strain>
    </source>
</reference>
<dbReference type="STRING" id="576137.A0A1L7WTV2"/>
<dbReference type="Proteomes" id="UP000184330">
    <property type="component" value="Unassembled WGS sequence"/>
</dbReference>
<dbReference type="Pfam" id="PF01553">
    <property type="entry name" value="Acyltransferase"/>
    <property type="match status" value="1"/>
</dbReference>